<feature type="compositionally biased region" description="Low complexity" evidence="1">
    <location>
        <begin position="268"/>
        <end position="287"/>
    </location>
</feature>
<dbReference type="PANTHER" id="PTHR42791:SF1">
    <property type="entry name" value="N-ACETYLTRANSFERASE DOMAIN-CONTAINING PROTEIN"/>
    <property type="match status" value="1"/>
</dbReference>
<dbReference type="InterPro" id="IPR052523">
    <property type="entry name" value="Trichothecene_AcTrans"/>
</dbReference>
<dbReference type="Proteomes" id="UP000799753">
    <property type="component" value="Unassembled WGS sequence"/>
</dbReference>
<evidence type="ECO:0008006" key="4">
    <source>
        <dbReference type="Google" id="ProtNLM"/>
    </source>
</evidence>
<dbReference type="PANTHER" id="PTHR42791">
    <property type="entry name" value="GNAT FAMILY ACETYLTRANSFERASE"/>
    <property type="match status" value="1"/>
</dbReference>
<evidence type="ECO:0000313" key="3">
    <source>
        <dbReference type="Proteomes" id="UP000799753"/>
    </source>
</evidence>
<keyword evidence="3" id="KW-1185">Reference proteome</keyword>
<evidence type="ECO:0000313" key="2">
    <source>
        <dbReference type="EMBL" id="KAF2636391.1"/>
    </source>
</evidence>
<proteinExistence type="predicted"/>
<organism evidence="2 3">
    <name type="scientific">Massarina eburnea CBS 473.64</name>
    <dbReference type="NCBI Taxonomy" id="1395130"/>
    <lineage>
        <taxon>Eukaryota</taxon>
        <taxon>Fungi</taxon>
        <taxon>Dikarya</taxon>
        <taxon>Ascomycota</taxon>
        <taxon>Pezizomycotina</taxon>
        <taxon>Dothideomycetes</taxon>
        <taxon>Pleosporomycetidae</taxon>
        <taxon>Pleosporales</taxon>
        <taxon>Massarineae</taxon>
        <taxon>Massarinaceae</taxon>
        <taxon>Massarina</taxon>
    </lineage>
</organism>
<dbReference type="EMBL" id="MU006798">
    <property type="protein sequence ID" value="KAF2636391.1"/>
    <property type="molecule type" value="Genomic_DNA"/>
</dbReference>
<evidence type="ECO:0000256" key="1">
    <source>
        <dbReference type="SAM" id="MobiDB-lite"/>
    </source>
</evidence>
<accession>A0A6A6RP63</accession>
<reference evidence="2" key="1">
    <citation type="journal article" date="2020" name="Stud. Mycol.">
        <title>101 Dothideomycetes genomes: a test case for predicting lifestyles and emergence of pathogens.</title>
        <authorList>
            <person name="Haridas S."/>
            <person name="Albert R."/>
            <person name="Binder M."/>
            <person name="Bloem J."/>
            <person name="Labutti K."/>
            <person name="Salamov A."/>
            <person name="Andreopoulos B."/>
            <person name="Baker S."/>
            <person name="Barry K."/>
            <person name="Bills G."/>
            <person name="Bluhm B."/>
            <person name="Cannon C."/>
            <person name="Castanera R."/>
            <person name="Culley D."/>
            <person name="Daum C."/>
            <person name="Ezra D."/>
            <person name="Gonzalez J."/>
            <person name="Henrissat B."/>
            <person name="Kuo A."/>
            <person name="Liang C."/>
            <person name="Lipzen A."/>
            <person name="Lutzoni F."/>
            <person name="Magnuson J."/>
            <person name="Mondo S."/>
            <person name="Nolan M."/>
            <person name="Ohm R."/>
            <person name="Pangilinan J."/>
            <person name="Park H.-J."/>
            <person name="Ramirez L."/>
            <person name="Alfaro M."/>
            <person name="Sun H."/>
            <person name="Tritt A."/>
            <person name="Yoshinaga Y."/>
            <person name="Zwiers L.-H."/>
            <person name="Turgeon B."/>
            <person name="Goodwin S."/>
            <person name="Spatafora J."/>
            <person name="Crous P."/>
            <person name="Grigoriev I."/>
        </authorList>
    </citation>
    <scope>NUCLEOTIDE SEQUENCE</scope>
    <source>
        <strain evidence="2">CBS 473.64</strain>
    </source>
</reference>
<dbReference type="Gene3D" id="3.40.630.30">
    <property type="match status" value="1"/>
</dbReference>
<dbReference type="CDD" id="cd04301">
    <property type="entry name" value="NAT_SF"/>
    <property type="match status" value="1"/>
</dbReference>
<dbReference type="SUPFAM" id="SSF55729">
    <property type="entry name" value="Acyl-CoA N-acyltransferases (Nat)"/>
    <property type="match status" value="1"/>
</dbReference>
<sequence>MPSAPALPPFDDLRLATLEDLPRIATVAAAGFFHSPTFRYQRVYHAEYPDDTLASYWAEYRSSILNPACAVLVAEDTFAEDEGRHVYEALRGATTYCPATASPVRGHSVVVGIASIAIAGSRCVGQFQTNSMLVRSAGPSDSLASLVAPEVLNRDVCRDAASTYNEATAPAKASYLDGLMRLSTLAVHPAYWRRGHAAKLVSWCTQLADLEGVSVGISAVPTGAIIAANAGFEQKEIVRVMPRALKGEAAQRNGPKVELWVAVRSPKSTFESSDESTTSLDSQESQQ</sequence>
<dbReference type="OrthoDB" id="4738875at2759"/>
<dbReference type="InterPro" id="IPR016181">
    <property type="entry name" value="Acyl_CoA_acyltransferase"/>
</dbReference>
<gene>
    <name evidence="2" type="ORF">P280DRAFT_459722</name>
</gene>
<protein>
    <recommendedName>
        <fullName evidence="4">N-acetyltransferase domain-containing protein</fullName>
    </recommendedName>
</protein>
<feature type="region of interest" description="Disordered" evidence="1">
    <location>
        <begin position="266"/>
        <end position="287"/>
    </location>
</feature>
<dbReference type="AlphaFoldDB" id="A0A6A6RP63"/>
<name>A0A6A6RP63_9PLEO</name>